<name>A0AAV9U8G6_9PEZI</name>
<protein>
    <submittedName>
        <fullName evidence="2">Uncharacterized protein</fullName>
    </submittedName>
</protein>
<comment type="caution">
    <text evidence="2">The sequence shown here is derived from an EMBL/GenBank/DDBJ whole genome shotgun (WGS) entry which is preliminary data.</text>
</comment>
<evidence type="ECO:0000313" key="2">
    <source>
        <dbReference type="EMBL" id="KAK6336089.1"/>
    </source>
</evidence>
<sequence>MPGSNTSFAVVLHNHTGQVMRRHRYDVRGGISAPPELVVPKEKTRLGTVLVTSDNQEESTDEDDLDLDFLAIRPKVKLIYHWNDPDGTYKVEIHYDEKEGFNADLSGPDARKFRIMVSQTGAENAPLKPGERQKSVDKGRGGSIDKGRGGSIDKGRGGSVDKGRAAEIPKPTGVAFLSVTVERVSLEDLLSSEEYELDEDFIA</sequence>
<feature type="compositionally biased region" description="Basic and acidic residues" evidence="1">
    <location>
        <begin position="129"/>
        <end position="166"/>
    </location>
</feature>
<dbReference type="AlphaFoldDB" id="A0AAV9U8G6"/>
<feature type="region of interest" description="Disordered" evidence="1">
    <location>
        <begin position="120"/>
        <end position="166"/>
    </location>
</feature>
<gene>
    <name evidence="2" type="ORF">TWF696_001657</name>
</gene>
<proteinExistence type="predicted"/>
<organism evidence="2 3">
    <name type="scientific">Orbilia brochopaga</name>
    <dbReference type="NCBI Taxonomy" id="3140254"/>
    <lineage>
        <taxon>Eukaryota</taxon>
        <taxon>Fungi</taxon>
        <taxon>Dikarya</taxon>
        <taxon>Ascomycota</taxon>
        <taxon>Pezizomycotina</taxon>
        <taxon>Orbiliomycetes</taxon>
        <taxon>Orbiliales</taxon>
        <taxon>Orbiliaceae</taxon>
        <taxon>Orbilia</taxon>
    </lineage>
</organism>
<reference evidence="2 3" key="1">
    <citation type="submission" date="2019-10" db="EMBL/GenBank/DDBJ databases">
        <authorList>
            <person name="Palmer J.M."/>
        </authorList>
    </citation>
    <scope>NUCLEOTIDE SEQUENCE [LARGE SCALE GENOMIC DNA]</scope>
    <source>
        <strain evidence="2 3">TWF696</strain>
    </source>
</reference>
<keyword evidence="3" id="KW-1185">Reference proteome</keyword>
<evidence type="ECO:0000256" key="1">
    <source>
        <dbReference type="SAM" id="MobiDB-lite"/>
    </source>
</evidence>
<accession>A0AAV9U8G6</accession>
<evidence type="ECO:0000313" key="3">
    <source>
        <dbReference type="Proteomes" id="UP001375240"/>
    </source>
</evidence>
<dbReference type="Proteomes" id="UP001375240">
    <property type="component" value="Unassembled WGS sequence"/>
</dbReference>
<dbReference type="EMBL" id="JAVHNQ010000011">
    <property type="protein sequence ID" value="KAK6336089.1"/>
    <property type="molecule type" value="Genomic_DNA"/>
</dbReference>